<feature type="compositionally biased region" description="Polar residues" evidence="5">
    <location>
        <begin position="235"/>
        <end position="244"/>
    </location>
</feature>
<feature type="compositionally biased region" description="Basic and acidic residues" evidence="5">
    <location>
        <begin position="197"/>
        <end position="206"/>
    </location>
</feature>
<dbReference type="InterPro" id="IPR001841">
    <property type="entry name" value="Znf_RING"/>
</dbReference>
<feature type="domain" description="RING-type" evidence="6">
    <location>
        <begin position="50"/>
        <end position="105"/>
    </location>
</feature>
<dbReference type="GO" id="GO:0004842">
    <property type="term" value="F:ubiquitin-protein transferase activity"/>
    <property type="evidence" value="ECO:0007669"/>
    <property type="project" value="TreeGrafter"/>
</dbReference>
<keyword evidence="2 4" id="KW-0863">Zinc-finger</keyword>
<evidence type="ECO:0000256" key="4">
    <source>
        <dbReference type="PROSITE-ProRule" id="PRU00175"/>
    </source>
</evidence>
<dbReference type="AlphaFoldDB" id="A0AAF0EUS5"/>
<keyword evidence="8" id="KW-1185">Reference proteome</keyword>
<dbReference type="PANTHER" id="PTHR12109">
    <property type="entry name" value="RING FINGER PROTEIN 141-RELATED"/>
    <property type="match status" value="1"/>
</dbReference>
<keyword evidence="3" id="KW-0862">Zinc</keyword>
<evidence type="ECO:0000256" key="2">
    <source>
        <dbReference type="ARBA" id="ARBA00022771"/>
    </source>
</evidence>
<feature type="region of interest" description="Disordered" evidence="5">
    <location>
        <begin position="230"/>
        <end position="338"/>
    </location>
</feature>
<gene>
    <name evidence="7" type="primary">PSH1</name>
    <name evidence="7" type="ORF">MJAP1_000182</name>
</gene>
<dbReference type="PROSITE" id="PS00518">
    <property type="entry name" value="ZF_RING_1"/>
    <property type="match status" value="1"/>
</dbReference>
<reference evidence="7" key="1">
    <citation type="submission" date="2023-03" db="EMBL/GenBank/DDBJ databases">
        <title>Mating type loci evolution in Malassezia.</title>
        <authorList>
            <person name="Coelho M.A."/>
        </authorList>
    </citation>
    <scope>NUCLEOTIDE SEQUENCE</scope>
    <source>
        <strain evidence="7">CBS 9431</strain>
    </source>
</reference>
<evidence type="ECO:0000256" key="1">
    <source>
        <dbReference type="ARBA" id="ARBA00022723"/>
    </source>
</evidence>
<dbReference type="PANTHER" id="PTHR12109:SF3">
    <property type="entry name" value="RING FINGER PROTEIN 141"/>
    <property type="match status" value="1"/>
</dbReference>
<proteinExistence type="predicted"/>
<evidence type="ECO:0000256" key="3">
    <source>
        <dbReference type="ARBA" id="ARBA00022833"/>
    </source>
</evidence>
<dbReference type="InterPro" id="IPR027370">
    <property type="entry name" value="Znf-RING_euk"/>
</dbReference>
<evidence type="ECO:0000313" key="8">
    <source>
        <dbReference type="Proteomes" id="UP001217754"/>
    </source>
</evidence>
<protein>
    <submittedName>
        <fullName evidence="7">E3 ubiquitin ligase</fullName>
    </submittedName>
</protein>
<dbReference type="Proteomes" id="UP001217754">
    <property type="component" value="Chromosome 1"/>
</dbReference>
<feature type="compositionally biased region" description="Polar residues" evidence="5">
    <location>
        <begin position="301"/>
        <end position="314"/>
    </location>
</feature>
<dbReference type="GO" id="GO:0051865">
    <property type="term" value="P:protein autoubiquitination"/>
    <property type="evidence" value="ECO:0007669"/>
    <property type="project" value="TreeGrafter"/>
</dbReference>
<dbReference type="InterPro" id="IPR047126">
    <property type="entry name" value="RNF141-like"/>
</dbReference>
<dbReference type="GO" id="GO:0008270">
    <property type="term" value="F:zinc ion binding"/>
    <property type="evidence" value="ECO:0007669"/>
    <property type="project" value="UniProtKB-KW"/>
</dbReference>
<keyword evidence="1" id="KW-0479">Metal-binding</keyword>
<dbReference type="Pfam" id="PF13445">
    <property type="entry name" value="zf-RING_UBOX"/>
    <property type="match status" value="1"/>
</dbReference>
<dbReference type="SUPFAM" id="SSF57850">
    <property type="entry name" value="RING/U-box"/>
    <property type="match status" value="1"/>
</dbReference>
<dbReference type="GeneID" id="85223831"/>
<dbReference type="Gene3D" id="3.30.40.10">
    <property type="entry name" value="Zinc/RING finger domain, C3HC4 (zinc finger)"/>
    <property type="match status" value="1"/>
</dbReference>
<evidence type="ECO:0000259" key="6">
    <source>
        <dbReference type="PROSITE" id="PS50089"/>
    </source>
</evidence>
<sequence>MAGGHAPKRRRTVEVISDSSEDEGIQLGREGDELARANATLSKVENGLLCGICMELLDRPCVVSPCGHIFCANCLVSWFKVEMHVNEEDEQRGTVRRKKVCPSCRVQVVTPPLELWALKGVLEALRESTNSQRDAPPISQDLWEGLFDPATFYHVIRDEDDGVLRCGVCSSEILEGECSNPECGVIYEDLTEDEASWHRSEAVNHESEEEANDSDEEGSLQDFVVDDDDAASQGDYASSDSGIVSVSPPPDESHRTMSESNTRKSRLDELRAARARRHGNAARIREPSSEESEEIGEADSGTASDAVSDANSDLEQSDDEGVLDYPEAEEASDDYDSE</sequence>
<dbReference type="EMBL" id="CP119958">
    <property type="protein sequence ID" value="WFD37240.1"/>
    <property type="molecule type" value="Genomic_DNA"/>
</dbReference>
<name>A0AAF0EUS5_9BASI</name>
<dbReference type="SMART" id="SM00184">
    <property type="entry name" value="RING"/>
    <property type="match status" value="1"/>
</dbReference>
<evidence type="ECO:0000256" key="5">
    <source>
        <dbReference type="SAM" id="MobiDB-lite"/>
    </source>
</evidence>
<dbReference type="PROSITE" id="PS50089">
    <property type="entry name" value="ZF_RING_2"/>
    <property type="match status" value="1"/>
</dbReference>
<accession>A0AAF0EUS5</accession>
<dbReference type="InterPro" id="IPR013083">
    <property type="entry name" value="Znf_RING/FYVE/PHD"/>
</dbReference>
<feature type="region of interest" description="Disordered" evidence="5">
    <location>
        <begin position="197"/>
        <end position="218"/>
    </location>
</feature>
<feature type="compositionally biased region" description="Basic residues" evidence="5">
    <location>
        <begin position="1"/>
        <end position="11"/>
    </location>
</feature>
<evidence type="ECO:0000313" key="7">
    <source>
        <dbReference type="EMBL" id="WFD37240.1"/>
    </source>
</evidence>
<dbReference type="InterPro" id="IPR017907">
    <property type="entry name" value="Znf_RING_CS"/>
</dbReference>
<feature type="compositionally biased region" description="Acidic residues" evidence="5">
    <location>
        <begin position="315"/>
        <end position="338"/>
    </location>
</feature>
<dbReference type="RefSeq" id="XP_060120137.1">
    <property type="nucleotide sequence ID" value="XM_060264154.1"/>
</dbReference>
<feature type="compositionally biased region" description="Acidic residues" evidence="5">
    <location>
        <begin position="207"/>
        <end position="218"/>
    </location>
</feature>
<feature type="region of interest" description="Disordered" evidence="5">
    <location>
        <begin position="1"/>
        <end position="22"/>
    </location>
</feature>
<organism evidence="7 8">
    <name type="scientific">Malassezia japonica</name>
    <dbReference type="NCBI Taxonomy" id="223818"/>
    <lineage>
        <taxon>Eukaryota</taxon>
        <taxon>Fungi</taxon>
        <taxon>Dikarya</taxon>
        <taxon>Basidiomycota</taxon>
        <taxon>Ustilaginomycotina</taxon>
        <taxon>Malasseziomycetes</taxon>
        <taxon>Malasseziales</taxon>
        <taxon>Malasseziaceae</taxon>
        <taxon>Malassezia</taxon>
    </lineage>
</organism>
<feature type="compositionally biased region" description="Basic and acidic residues" evidence="5">
    <location>
        <begin position="251"/>
        <end position="272"/>
    </location>
</feature>